<evidence type="ECO:0000313" key="4">
    <source>
        <dbReference type="WBParaSite" id="GPUH_0000115201-mRNA-1"/>
    </source>
</evidence>
<sequence length="442" mass="47834">MSGSDQSSTSASTSIASELPLDDAAAASPPPVIAKKKSYETQDCQENPAAELQNHLSSGSQKNDALSDVKEIRGRQESPPNSGSAKILKSESLEAQKSHSAEELDHEKAIENTKYLNGSSGKTKIVYIKKIGKAENKDMQRIVTQEFLEVHEPNDLLEQNSPKCSITTKESAAESGISVKREIKIKQEGAHDENAEPKILEKNSNGGILREHISGSSCESKAHSLVNEPALPSARISESSPISKVNTASSRGLEASAIKTKEGSPDLEENVSSTKSSEIRTIRTPKGSPNLEVIAPSTKNSETPTVNSLESSKKLKGNVCGTKFADTSAKLSSAVTATTRITSSKSPEIPDDRTTSKSSDFWSGRTNSESPLGVNDSWKDATINMNTALANTSTEPGEVIHHHPLFVKDTSKYWYKPTISREEVYFRNSQQYPSYHGDEGRM</sequence>
<accession>A0A183CXG1</accession>
<feature type="compositionally biased region" description="Polar residues" evidence="1">
    <location>
        <begin position="54"/>
        <end position="64"/>
    </location>
</feature>
<name>A0A183CXG1_9BILA</name>
<feature type="region of interest" description="Disordered" evidence="1">
    <location>
        <begin position="1"/>
        <end position="106"/>
    </location>
</feature>
<evidence type="ECO:0000313" key="3">
    <source>
        <dbReference type="Proteomes" id="UP000271098"/>
    </source>
</evidence>
<gene>
    <name evidence="2" type="ORF">GPUH_LOCUS1152</name>
</gene>
<feature type="compositionally biased region" description="Polar residues" evidence="1">
    <location>
        <begin position="356"/>
        <end position="370"/>
    </location>
</feature>
<dbReference type="WBParaSite" id="GPUH_0000115201-mRNA-1">
    <property type="protein sequence ID" value="GPUH_0000115201-mRNA-1"/>
    <property type="gene ID" value="GPUH_0000115201"/>
</dbReference>
<dbReference type="EMBL" id="UYRT01001313">
    <property type="protein sequence ID" value="VDK29475.1"/>
    <property type="molecule type" value="Genomic_DNA"/>
</dbReference>
<feature type="region of interest" description="Disordered" evidence="1">
    <location>
        <begin position="234"/>
        <end position="311"/>
    </location>
</feature>
<feature type="compositionally biased region" description="Basic and acidic residues" evidence="1">
    <location>
        <begin position="88"/>
        <end position="106"/>
    </location>
</feature>
<protein>
    <submittedName>
        <fullName evidence="4">Protein CASC3</fullName>
    </submittedName>
</protein>
<feature type="compositionally biased region" description="Polar residues" evidence="1">
    <location>
        <begin position="236"/>
        <end position="250"/>
    </location>
</feature>
<feature type="compositionally biased region" description="Polar residues" evidence="1">
    <location>
        <begin position="297"/>
        <end position="310"/>
    </location>
</feature>
<reference evidence="4" key="1">
    <citation type="submission" date="2016-06" db="UniProtKB">
        <authorList>
            <consortium name="WormBaseParasite"/>
        </authorList>
    </citation>
    <scope>IDENTIFICATION</scope>
</reference>
<dbReference type="Proteomes" id="UP000271098">
    <property type="component" value="Unassembled WGS sequence"/>
</dbReference>
<evidence type="ECO:0000256" key="1">
    <source>
        <dbReference type="SAM" id="MobiDB-lite"/>
    </source>
</evidence>
<feature type="compositionally biased region" description="Low complexity" evidence="1">
    <location>
        <begin position="1"/>
        <end position="27"/>
    </location>
</feature>
<keyword evidence="3" id="KW-1185">Reference proteome</keyword>
<feature type="compositionally biased region" description="Basic and acidic residues" evidence="1">
    <location>
        <begin position="65"/>
        <end position="76"/>
    </location>
</feature>
<feature type="region of interest" description="Disordered" evidence="1">
    <location>
        <begin position="342"/>
        <end position="377"/>
    </location>
</feature>
<dbReference type="AlphaFoldDB" id="A0A183CXG1"/>
<evidence type="ECO:0000313" key="2">
    <source>
        <dbReference type="EMBL" id="VDK29475.1"/>
    </source>
</evidence>
<reference evidence="2 3" key="2">
    <citation type="submission" date="2018-11" db="EMBL/GenBank/DDBJ databases">
        <authorList>
            <consortium name="Pathogen Informatics"/>
        </authorList>
    </citation>
    <scope>NUCLEOTIDE SEQUENCE [LARGE SCALE GENOMIC DNA]</scope>
</reference>
<organism evidence="4">
    <name type="scientific">Gongylonema pulchrum</name>
    <dbReference type="NCBI Taxonomy" id="637853"/>
    <lineage>
        <taxon>Eukaryota</taxon>
        <taxon>Metazoa</taxon>
        <taxon>Ecdysozoa</taxon>
        <taxon>Nematoda</taxon>
        <taxon>Chromadorea</taxon>
        <taxon>Rhabditida</taxon>
        <taxon>Spirurina</taxon>
        <taxon>Spiruromorpha</taxon>
        <taxon>Spiruroidea</taxon>
        <taxon>Gongylonematidae</taxon>
        <taxon>Gongylonema</taxon>
    </lineage>
</organism>
<proteinExistence type="predicted"/>